<dbReference type="EMBL" id="JAKZGS010000009">
    <property type="protein sequence ID" value="MCH7398787.1"/>
    <property type="molecule type" value="Genomic_DNA"/>
</dbReference>
<sequence length="269" mass="30569">MHLKDIYIYPIKSLGGIRLTEAILEEKGLQYDRRWMLIDKDGKFLSQRTIPKLALLQVSISENKLQVTHKKEPNISISFPLDAKTNKLKNVSIWEDVVEGQVVDKHVSDWFSEQLSMSCELVIMPESTKRKLKEKYAVNGESVSFADGMPYLLIGQSSLDDLNEKLEDPVPMDRFRPNLVFEGGEAFEEDKWDQIQVGTALFKITKPCARCVMVTVDQENANKSKEPLKTLASYRTVDGKVMFGQNMLLLKGEKIAVGDEVKVVNERNS</sequence>
<dbReference type="PANTHER" id="PTHR14237">
    <property type="entry name" value="MOLYBDOPTERIN COFACTOR SULFURASE MOSC"/>
    <property type="match status" value="1"/>
</dbReference>
<reference evidence="2" key="1">
    <citation type="submission" date="2022-03" db="EMBL/GenBank/DDBJ databases">
        <title>De novo assembled genomes of Belliella spp. (Cyclobacteriaceae) strains.</title>
        <authorList>
            <person name="Szabo A."/>
            <person name="Korponai K."/>
            <person name="Felfoldi T."/>
        </authorList>
    </citation>
    <scope>NUCLEOTIDE SEQUENCE</scope>
    <source>
        <strain evidence="2">DSM 107340</strain>
    </source>
</reference>
<protein>
    <submittedName>
        <fullName evidence="2">MOSC domain-containing protein</fullName>
    </submittedName>
</protein>
<feature type="domain" description="MOSC" evidence="1">
    <location>
        <begin position="119"/>
        <end position="264"/>
    </location>
</feature>
<dbReference type="PROSITE" id="PS51340">
    <property type="entry name" value="MOSC"/>
    <property type="match status" value="1"/>
</dbReference>
<dbReference type="Pfam" id="PF03473">
    <property type="entry name" value="MOSC"/>
    <property type="match status" value="1"/>
</dbReference>
<dbReference type="RefSeq" id="WP_241275288.1">
    <property type="nucleotide sequence ID" value="NZ_JAKZGS010000009.1"/>
</dbReference>
<dbReference type="SUPFAM" id="SSF50800">
    <property type="entry name" value="PK beta-barrel domain-like"/>
    <property type="match status" value="1"/>
</dbReference>
<gene>
    <name evidence="2" type="ORF">MM236_12355</name>
</gene>
<organism evidence="2 3">
    <name type="scientific">Belliella calami</name>
    <dbReference type="NCBI Taxonomy" id="2923436"/>
    <lineage>
        <taxon>Bacteria</taxon>
        <taxon>Pseudomonadati</taxon>
        <taxon>Bacteroidota</taxon>
        <taxon>Cytophagia</taxon>
        <taxon>Cytophagales</taxon>
        <taxon>Cyclobacteriaceae</taxon>
        <taxon>Belliella</taxon>
    </lineage>
</organism>
<dbReference type="Proteomes" id="UP001165488">
    <property type="component" value="Unassembled WGS sequence"/>
</dbReference>
<comment type="caution">
    <text evidence="2">The sequence shown here is derived from an EMBL/GenBank/DDBJ whole genome shotgun (WGS) entry which is preliminary data.</text>
</comment>
<proteinExistence type="predicted"/>
<evidence type="ECO:0000313" key="2">
    <source>
        <dbReference type="EMBL" id="MCH7398787.1"/>
    </source>
</evidence>
<name>A0ABS9UQ81_9BACT</name>
<evidence type="ECO:0000313" key="3">
    <source>
        <dbReference type="Proteomes" id="UP001165488"/>
    </source>
</evidence>
<evidence type="ECO:0000259" key="1">
    <source>
        <dbReference type="PROSITE" id="PS51340"/>
    </source>
</evidence>
<keyword evidence="3" id="KW-1185">Reference proteome</keyword>
<dbReference type="InterPro" id="IPR005303">
    <property type="entry name" value="MOCOS_middle"/>
</dbReference>
<dbReference type="PANTHER" id="PTHR14237:SF19">
    <property type="entry name" value="MITOCHONDRIAL AMIDOXIME REDUCING COMPONENT 1"/>
    <property type="match status" value="1"/>
</dbReference>
<dbReference type="SUPFAM" id="SSF141673">
    <property type="entry name" value="MOSC N-terminal domain-like"/>
    <property type="match status" value="1"/>
</dbReference>
<dbReference type="InterPro" id="IPR011037">
    <property type="entry name" value="Pyrv_Knase-like_insert_dom_sf"/>
</dbReference>
<dbReference type="Pfam" id="PF03476">
    <property type="entry name" value="MOSC_N"/>
    <property type="match status" value="1"/>
</dbReference>
<accession>A0ABS9UQ81</accession>
<dbReference type="InterPro" id="IPR005302">
    <property type="entry name" value="MoCF_Sase_C"/>
</dbReference>